<feature type="binding site" evidence="6">
    <location>
        <position position="81"/>
    </location>
    <ligand>
        <name>S-adenosyl-L-methionine</name>
        <dbReference type="ChEBI" id="CHEBI:59789"/>
    </ligand>
</feature>
<dbReference type="PIRSF" id="PIRSF004486">
    <property type="entry name" value="MraW"/>
    <property type="match status" value="1"/>
</dbReference>
<dbReference type="HAMAP" id="MF_01007">
    <property type="entry name" value="16SrRNA_methyltr_H"/>
    <property type="match status" value="1"/>
</dbReference>
<evidence type="ECO:0000256" key="6">
    <source>
        <dbReference type="HAMAP-Rule" id="MF_01007"/>
    </source>
</evidence>
<proteinExistence type="inferred from homology"/>
<keyword evidence="6" id="KW-0963">Cytoplasm</keyword>
<dbReference type="InterPro" id="IPR002903">
    <property type="entry name" value="RsmH"/>
</dbReference>
<accession>A0ABS3Z768</accession>
<evidence type="ECO:0000256" key="5">
    <source>
        <dbReference type="ARBA" id="ARBA00022691"/>
    </source>
</evidence>
<dbReference type="Pfam" id="PF01795">
    <property type="entry name" value="Methyltransf_5"/>
    <property type="match status" value="1"/>
</dbReference>
<dbReference type="EC" id="2.1.1.199" evidence="6"/>
<feature type="binding site" evidence="6">
    <location>
        <begin position="35"/>
        <end position="37"/>
    </location>
    <ligand>
        <name>S-adenosyl-L-methionine</name>
        <dbReference type="ChEBI" id="CHEBI:59789"/>
    </ligand>
</feature>
<keyword evidence="8" id="KW-1185">Reference proteome</keyword>
<feature type="binding site" evidence="6">
    <location>
        <position position="110"/>
    </location>
    <ligand>
        <name>S-adenosyl-L-methionine</name>
        <dbReference type="ChEBI" id="CHEBI:59789"/>
    </ligand>
</feature>
<name>A0ABS3Z768_9GAMM</name>
<organism evidence="7 8">
    <name type="scientific">Marinobacterium alkalitolerans</name>
    <dbReference type="NCBI Taxonomy" id="1542925"/>
    <lineage>
        <taxon>Bacteria</taxon>
        <taxon>Pseudomonadati</taxon>
        <taxon>Pseudomonadota</taxon>
        <taxon>Gammaproteobacteria</taxon>
        <taxon>Oceanospirillales</taxon>
        <taxon>Oceanospirillaceae</taxon>
        <taxon>Marinobacterium</taxon>
    </lineage>
</organism>
<dbReference type="SUPFAM" id="SSF81799">
    <property type="entry name" value="Putative methyltransferase TM0872, insert domain"/>
    <property type="match status" value="1"/>
</dbReference>
<feature type="binding site" evidence="6">
    <location>
        <position position="55"/>
    </location>
    <ligand>
        <name>S-adenosyl-L-methionine</name>
        <dbReference type="ChEBI" id="CHEBI:59789"/>
    </ligand>
</feature>
<dbReference type="EMBL" id="JACVEW010000002">
    <property type="protein sequence ID" value="MBP0047523.1"/>
    <property type="molecule type" value="Genomic_DNA"/>
</dbReference>
<dbReference type="NCBIfam" id="TIGR00006">
    <property type="entry name" value="16S rRNA (cytosine(1402)-N(4))-methyltransferase RsmH"/>
    <property type="match status" value="1"/>
</dbReference>
<dbReference type="PANTHER" id="PTHR11265:SF0">
    <property type="entry name" value="12S RRNA N4-METHYLCYTIDINE METHYLTRANSFERASE"/>
    <property type="match status" value="1"/>
</dbReference>
<comment type="subcellular location">
    <subcellularLocation>
        <location evidence="6">Cytoplasm</location>
    </subcellularLocation>
</comment>
<keyword evidence="5 6" id="KW-0949">S-adenosyl-L-methionine</keyword>
<dbReference type="RefSeq" id="WP_209286137.1">
    <property type="nucleotide sequence ID" value="NZ_JACVEW010000002.1"/>
</dbReference>
<feature type="binding site" evidence="6">
    <location>
        <position position="103"/>
    </location>
    <ligand>
        <name>S-adenosyl-L-methionine</name>
        <dbReference type="ChEBI" id="CHEBI:59789"/>
    </ligand>
</feature>
<evidence type="ECO:0000256" key="4">
    <source>
        <dbReference type="ARBA" id="ARBA00022679"/>
    </source>
</evidence>
<evidence type="ECO:0000313" key="7">
    <source>
        <dbReference type="EMBL" id="MBP0047523.1"/>
    </source>
</evidence>
<comment type="function">
    <text evidence="6">Specifically methylates the N4 position of cytidine in position 1402 (C1402) of 16S rRNA.</text>
</comment>
<reference evidence="7 8" key="1">
    <citation type="submission" date="2020-09" db="EMBL/GenBank/DDBJ databases">
        <authorList>
            <person name="Tanuku N.R.S."/>
        </authorList>
    </citation>
    <scope>NUCLEOTIDE SEQUENCE [LARGE SCALE GENOMIC DNA]</scope>
    <source>
        <strain evidence="7 8">AK62</strain>
    </source>
</reference>
<keyword evidence="3 6" id="KW-0489">Methyltransferase</keyword>
<evidence type="ECO:0000313" key="8">
    <source>
        <dbReference type="Proteomes" id="UP000810171"/>
    </source>
</evidence>
<evidence type="ECO:0000256" key="3">
    <source>
        <dbReference type="ARBA" id="ARBA00022603"/>
    </source>
</evidence>
<dbReference type="SUPFAM" id="SSF53335">
    <property type="entry name" value="S-adenosyl-L-methionine-dependent methyltransferases"/>
    <property type="match status" value="1"/>
</dbReference>
<protein>
    <recommendedName>
        <fullName evidence="6">Ribosomal RNA small subunit methyltransferase H</fullName>
        <ecNumber evidence="6">2.1.1.199</ecNumber>
    </recommendedName>
    <alternativeName>
        <fullName evidence="6">16S rRNA m(4)C1402 methyltransferase</fullName>
    </alternativeName>
    <alternativeName>
        <fullName evidence="6">rRNA (cytosine-N(4)-)-methyltransferase RsmH</fullName>
    </alternativeName>
</protein>
<sequence>MSQTFSHITVLLDEAVRELVHDPDGFYIDGTFGRGGHSAKVLEQLSDQGRLMAIDKDPEAIAHAHQRFGDDARFSIEHGSFADLQSFVEQRGLMGQVSGVLLDLGVSSPQLDDPERGFSFLHDGPLDMRMDTTSGESAADWINRAPETEIADVLFQYGEERFSRRMARAIVEQRAEEPITTTARLARIISEANPRWEKGKHPATRAFQGIRIHINRELADVEACLDQALEVLAPGGKLVVISFHSLEDRLVKRFIRRHVKGDEHLPPGVPVTDDMLKRRLKSAGKAVRAGKDELNVNPRARSAVMRAATKLT</sequence>
<comment type="similarity">
    <text evidence="1 6">Belongs to the methyltransferase superfamily. RsmH family.</text>
</comment>
<dbReference type="Gene3D" id="3.40.50.150">
    <property type="entry name" value="Vaccinia Virus protein VP39"/>
    <property type="match status" value="1"/>
</dbReference>
<evidence type="ECO:0000256" key="1">
    <source>
        <dbReference type="ARBA" id="ARBA00010396"/>
    </source>
</evidence>
<keyword evidence="2 6" id="KW-0698">rRNA processing</keyword>
<dbReference type="PANTHER" id="PTHR11265">
    <property type="entry name" value="S-ADENOSYL-METHYLTRANSFERASE MRAW"/>
    <property type="match status" value="1"/>
</dbReference>
<dbReference type="InterPro" id="IPR029063">
    <property type="entry name" value="SAM-dependent_MTases_sf"/>
</dbReference>
<keyword evidence="4 6" id="KW-0808">Transferase</keyword>
<dbReference type="Gene3D" id="1.10.150.170">
    <property type="entry name" value="Putative methyltransferase TM0872, insert domain"/>
    <property type="match status" value="1"/>
</dbReference>
<comment type="catalytic activity">
    <reaction evidence="6">
        <text>cytidine(1402) in 16S rRNA + S-adenosyl-L-methionine = N(4)-methylcytidine(1402) in 16S rRNA + S-adenosyl-L-homocysteine + H(+)</text>
        <dbReference type="Rhea" id="RHEA:42928"/>
        <dbReference type="Rhea" id="RHEA-COMP:10286"/>
        <dbReference type="Rhea" id="RHEA-COMP:10287"/>
        <dbReference type="ChEBI" id="CHEBI:15378"/>
        <dbReference type="ChEBI" id="CHEBI:57856"/>
        <dbReference type="ChEBI" id="CHEBI:59789"/>
        <dbReference type="ChEBI" id="CHEBI:74506"/>
        <dbReference type="ChEBI" id="CHEBI:82748"/>
        <dbReference type="EC" id="2.1.1.199"/>
    </reaction>
</comment>
<evidence type="ECO:0000256" key="2">
    <source>
        <dbReference type="ARBA" id="ARBA00022552"/>
    </source>
</evidence>
<comment type="caution">
    <text evidence="7">The sequence shown here is derived from an EMBL/GenBank/DDBJ whole genome shotgun (WGS) entry which is preliminary data.</text>
</comment>
<gene>
    <name evidence="6 7" type="primary">rsmH</name>
    <name evidence="7" type="ORF">H9C73_02145</name>
</gene>
<dbReference type="InterPro" id="IPR023397">
    <property type="entry name" value="SAM-dep_MeTrfase_MraW_recog"/>
</dbReference>
<dbReference type="Proteomes" id="UP000810171">
    <property type="component" value="Unassembled WGS sequence"/>
</dbReference>